<dbReference type="PANTHER" id="PTHR43343:SF3">
    <property type="entry name" value="PROTEASE DO-LIKE 8, CHLOROPLASTIC"/>
    <property type="match status" value="1"/>
</dbReference>
<gene>
    <name evidence="5" type="ORF">SAMN05660923_02959</name>
</gene>
<keyword evidence="6" id="KW-1185">Reference proteome</keyword>
<dbReference type="AlphaFoldDB" id="A0A1H3EMY7"/>
<dbReference type="GO" id="GO:0006508">
    <property type="term" value="P:proteolysis"/>
    <property type="evidence" value="ECO:0007669"/>
    <property type="project" value="UniProtKB-KW"/>
</dbReference>
<feature type="transmembrane region" description="Helical" evidence="3">
    <location>
        <begin position="54"/>
        <end position="81"/>
    </location>
</feature>
<dbReference type="SUPFAM" id="SSF50494">
    <property type="entry name" value="Trypsin-like serine proteases"/>
    <property type="match status" value="1"/>
</dbReference>
<dbReference type="Pfam" id="PF13365">
    <property type="entry name" value="Trypsin_2"/>
    <property type="match status" value="1"/>
</dbReference>
<organism evidence="5 6">
    <name type="scientific">Tepidimicrobium xylanilyticum</name>
    <dbReference type="NCBI Taxonomy" id="1123352"/>
    <lineage>
        <taxon>Bacteria</taxon>
        <taxon>Bacillati</taxon>
        <taxon>Bacillota</taxon>
        <taxon>Tissierellia</taxon>
        <taxon>Tissierellales</taxon>
        <taxon>Tepidimicrobiaceae</taxon>
        <taxon>Tepidimicrobium</taxon>
    </lineage>
</organism>
<dbReference type="PROSITE" id="PS50106">
    <property type="entry name" value="PDZ"/>
    <property type="match status" value="1"/>
</dbReference>
<keyword evidence="3" id="KW-1133">Transmembrane helix</keyword>
<keyword evidence="2" id="KW-0378">Hydrolase</keyword>
<sequence length="416" mass="45607">MDDEKRDLDQMMEIIEGIDTEVENHEENQYKEKESISITVDNNKEKRKERRKRILSYVAIALISSIIGGLISPYIAINYLYADMLPSLEEQANSYNDNIIYNIEGGSINAISLAAKKAMSSVVGITTKEVQNFGFFSQEIDGVGSGVIVDKNGYILTNSHVVGDGNAKEIMVLLENGDKVQGTVLWNDNLTDLAIVKIDATNLPVATLGDSDKLEVGEIAIAIGNPLGMEFQRTVTSGIISGLHRSIQVDQYNVIEDLIQTDASINEGNSGGPLLNSKGEVIGINTAKIKTAEGLGFAIPINTVKPIIEQVVKEGTYKTVFVGITGVEVELYERRLGIELTADEGVIILEVVPNSPADKANLRAGDIITKIDDQEIKNMNQLKRSLYKYKKGDKAKLSITRNGKEEQVEIEFSILK</sequence>
<proteinExistence type="predicted"/>
<dbReference type="Gene3D" id="2.30.42.10">
    <property type="match status" value="1"/>
</dbReference>
<dbReference type="InterPro" id="IPR009003">
    <property type="entry name" value="Peptidase_S1_PA"/>
</dbReference>
<evidence type="ECO:0000259" key="4">
    <source>
        <dbReference type="PROSITE" id="PS50106"/>
    </source>
</evidence>
<dbReference type="Pfam" id="PF13180">
    <property type="entry name" value="PDZ_2"/>
    <property type="match status" value="1"/>
</dbReference>
<reference evidence="5 6" key="1">
    <citation type="submission" date="2016-10" db="EMBL/GenBank/DDBJ databases">
        <authorList>
            <person name="de Groot N.N."/>
        </authorList>
    </citation>
    <scope>NUCLEOTIDE SEQUENCE [LARGE SCALE GENOMIC DNA]</scope>
    <source>
        <strain evidence="5 6">DSM 23310</strain>
    </source>
</reference>
<dbReference type="OrthoDB" id="9758917at2"/>
<feature type="domain" description="PDZ" evidence="4">
    <location>
        <begin position="326"/>
        <end position="403"/>
    </location>
</feature>
<dbReference type="SUPFAM" id="SSF50156">
    <property type="entry name" value="PDZ domain-like"/>
    <property type="match status" value="1"/>
</dbReference>
<dbReference type="GO" id="GO:0004252">
    <property type="term" value="F:serine-type endopeptidase activity"/>
    <property type="evidence" value="ECO:0007669"/>
    <property type="project" value="InterPro"/>
</dbReference>
<keyword evidence="1 5" id="KW-0645">Protease</keyword>
<dbReference type="InterPro" id="IPR051201">
    <property type="entry name" value="Chloro_Bact_Ser_Proteases"/>
</dbReference>
<dbReference type="SMART" id="SM00228">
    <property type="entry name" value="PDZ"/>
    <property type="match status" value="1"/>
</dbReference>
<dbReference type="RefSeq" id="WP_093755002.1">
    <property type="nucleotide sequence ID" value="NZ_FNNG01000021.1"/>
</dbReference>
<keyword evidence="3" id="KW-0812">Transmembrane</keyword>
<evidence type="ECO:0000313" key="6">
    <source>
        <dbReference type="Proteomes" id="UP000198828"/>
    </source>
</evidence>
<dbReference type="Gene3D" id="2.40.10.120">
    <property type="match status" value="1"/>
</dbReference>
<protein>
    <submittedName>
        <fullName evidence="5">Serine protease, S1-C subfamily, contains C-terminal PDZ domain</fullName>
    </submittedName>
</protein>
<dbReference type="InterPro" id="IPR001478">
    <property type="entry name" value="PDZ"/>
</dbReference>
<dbReference type="EMBL" id="FNNG01000021">
    <property type="protein sequence ID" value="SDX80071.1"/>
    <property type="molecule type" value="Genomic_DNA"/>
</dbReference>
<evidence type="ECO:0000313" key="5">
    <source>
        <dbReference type="EMBL" id="SDX80071.1"/>
    </source>
</evidence>
<dbReference type="InterPro" id="IPR036034">
    <property type="entry name" value="PDZ_sf"/>
</dbReference>
<evidence type="ECO:0000256" key="3">
    <source>
        <dbReference type="SAM" id="Phobius"/>
    </source>
</evidence>
<dbReference type="Proteomes" id="UP000198828">
    <property type="component" value="Unassembled WGS sequence"/>
</dbReference>
<evidence type="ECO:0000256" key="1">
    <source>
        <dbReference type="ARBA" id="ARBA00022670"/>
    </source>
</evidence>
<dbReference type="InterPro" id="IPR001940">
    <property type="entry name" value="Peptidase_S1C"/>
</dbReference>
<accession>A0A1H3EMY7</accession>
<evidence type="ECO:0000256" key="2">
    <source>
        <dbReference type="ARBA" id="ARBA00022801"/>
    </source>
</evidence>
<name>A0A1H3EMY7_9FIRM</name>
<dbReference type="PANTHER" id="PTHR43343">
    <property type="entry name" value="PEPTIDASE S12"/>
    <property type="match status" value="1"/>
</dbReference>
<keyword evidence="3" id="KW-0472">Membrane</keyword>
<dbReference type="PRINTS" id="PR00834">
    <property type="entry name" value="PROTEASES2C"/>
</dbReference>